<evidence type="ECO:0000313" key="11">
    <source>
        <dbReference type="EMBL" id="MBC1616802.1"/>
    </source>
</evidence>
<evidence type="ECO:0000256" key="2">
    <source>
        <dbReference type="SAM" id="SignalP"/>
    </source>
</evidence>
<evidence type="ECO:0000313" key="9">
    <source>
        <dbReference type="EMBL" id="MBC1561834.1"/>
    </source>
</evidence>
<dbReference type="AlphaFoldDB" id="A0A099WEH5"/>
<dbReference type="Gene3D" id="2.70.50.50">
    <property type="entry name" value="chitin-binding protein cbp21"/>
    <property type="match status" value="1"/>
</dbReference>
<dbReference type="EMBL" id="JAARPT010000008">
    <property type="protein sequence ID" value="MBC1402558.1"/>
    <property type="molecule type" value="Genomic_DNA"/>
</dbReference>
<keyword evidence="22" id="KW-1185">Reference proteome</keyword>
<evidence type="ECO:0000313" key="27">
    <source>
        <dbReference type="Proteomes" id="UP000541955"/>
    </source>
</evidence>
<evidence type="ECO:0000313" key="12">
    <source>
        <dbReference type="EMBL" id="MBC1779347.1"/>
    </source>
</evidence>
<dbReference type="EMBL" id="JAAROL010000005">
    <property type="protein sequence ID" value="MBC1332927.1"/>
    <property type="molecule type" value="Genomic_DNA"/>
</dbReference>
<evidence type="ECO:0000313" key="36">
    <source>
        <dbReference type="Proteomes" id="UP000574104"/>
    </source>
</evidence>
<dbReference type="EMBL" id="JAARZA010000003">
    <property type="protein sequence ID" value="MBC2240339.1"/>
    <property type="molecule type" value="Genomic_DNA"/>
</dbReference>
<dbReference type="eggNOG" id="COG3397">
    <property type="taxonomic scope" value="Bacteria"/>
</dbReference>
<evidence type="ECO:0000313" key="34">
    <source>
        <dbReference type="Proteomes" id="UP000553016"/>
    </source>
</evidence>
<dbReference type="EMBL" id="JAARYH010000004">
    <property type="protein sequence ID" value="MBC2166835.1"/>
    <property type="molecule type" value="Genomic_DNA"/>
</dbReference>
<dbReference type="Proteomes" id="UP000586951">
    <property type="component" value="Unassembled WGS sequence"/>
</dbReference>
<evidence type="ECO:0000313" key="25">
    <source>
        <dbReference type="Proteomes" id="UP000532866"/>
    </source>
</evidence>
<dbReference type="PANTHER" id="PTHR34823">
    <property type="entry name" value="GLCNAC-BINDING PROTEIN A"/>
    <property type="match status" value="1"/>
</dbReference>
<dbReference type="EMBL" id="JAAROV010000002">
    <property type="protein sequence ID" value="MBC1316973.1"/>
    <property type="molecule type" value="Genomic_DNA"/>
</dbReference>
<evidence type="ECO:0000313" key="38">
    <source>
        <dbReference type="Proteomes" id="UP000586951"/>
    </source>
</evidence>
<dbReference type="Proteomes" id="UP000544413">
    <property type="component" value="Unassembled WGS sequence"/>
</dbReference>
<dbReference type="InterPro" id="IPR051024">
    <property type="entry name" value="GlcNAc_Chitin_IntDeg"/>
</dbReference>
<evidence type="ECO:0000313" key="7">
    <source>
        <dbReference type="EMBL" id="MBC1373274.1"/>
    </source>
</evidence>
<evidence type="ECO:0000313" key="18">
    <source>
        <dbReference type="EMBL" id="MBC2244699.1"/>
    </source>
</evidence>
<evidence type="ECO:0000313" key="28">
    <source>
        <dbReference type="Proteomes" id="UP000543005"/>
    </source>
</evidence>
<evidence type="ECO:0000256" key="1">
    <source>
        <dbReference type="ARBA" id="ARBA00022729"/>
    </source>
</evidence>
<dbReference type="EMBL" id="JAARYY010000006">
    <property type="protein sequence ID" value="MBC2244699.1"/>
    <property type="molecule type" value="Genomic_DNA"/>
</dbReference>
<reference evidence="23 24" key="2">
    <citation type="submission" date="2020-03" db="EMBL/GenBank/DDBJ databases">
        <title>Soil Listeria distribution.</title>
        <authorList>
            <person name="Liao J."/>
            <person name="Wiedmann M."/>
        </authorList>
    </citation>
    <scope>NUCLEOTIDE SEQUENCE [LARGE SCALE GENOMIC DNA]</scope>
    <source>
        <strain evidence="21 35">FSL L7-0039</strain>
        <strain evidence="20 28">FSL L7-0051</strain>
        <strain evidence="19 37">FSL L7-0054</strain>
        <strain evidence="17 34">FSL L7-0149</strain>
        <strain evidence="18 33">FSL L7-0153</strain>
        <strain evidence="15 23">FSL L7-0245</strain>
        <strain evidence="16 26">FSL L7-0259</strain>
        <strain evidence="14 24">FSL L7-0360</strain>
        <strain evidence="13 32">FSL L7-0990</strain>
        <strain evidence="12 31">FSL L7-1017</strain>
        <strain evidence="11 36">FSL L7-1299</strain>
        <strain evidence="9 27">FSL L7-1387</strain>
        <strain evidence="10 38">FSL L7-1427</strain>
        <strain evidence="8 30">FSL L7-1658</strain>
        <strain evidence="7 39">FSL L7-1681</strain>
        <strain evidence="5 29">FSL L7-1816</strain>
        <strain evidence="6 25">FSL L7-1833</strain>
    </source>
</reference>
<dbReference type="EMBL" id="JAARUV010000003">
    <property type="protein sequence ID" value="MBC1779347.1"/>
    <property type="molecule type" value="Genomic_DNA"/>
</dbReference>
<dbReference type="Proteomes" id="UP000541955">
    <property type="component" value="Unassembled WGS sequence"/>
</dbReference>
<dbReference type="Proteomes" id="UP000529446">
    <property type="component" value="Unassembled WGS sequence"/>
</dbReference>
<evidence type="ECO:0000313" key="21">
    <source>
        <dbReference type="EMBL" id="MBC2310986.1"/>
    </source>
</evidence>
<dbReference type="Proteomes" id="UP000585696">
    <property type="component" value="Unassembled WGS sequence"/>
</dbReference>
<evidence type="ECO:0000313" key="30">
    <source>
        <dbReference type="Proteomes" id="UP000544413"/>
    </source>
</evidence>
<evidence type="ECO:0000313" key="37">
    <source>
        <dbReference type="Proteomes" id="UP000585696"/>
    </source>
</evidence>
<dbReference type="PANTHER" id="PTHR34823:SF1">
    <property type="entry name" value="CHITIN-BINDING TYPE-4 DOMAIN-CONTAINING PROTEIN"/>
    <property type="match status" value="1"/>
</dbReference>
<dbReference type="EMBL" id="JAARXI010000003">
    <property type="protein sequence ID" value="MBC2116113.1"/>
    <property type="molecule type" value="Genomic_DNA"/>
</dbReference>
<reference evidence="4 22" key="1">
    <citation type="submission" date="2014-05" db="EMBL/GenBank/DDBJ databases">
        <title>Novel Listeriaceae from food processing environments.</title>
        <authorList>
            <person name="den Bakker H.C."/>
        </authorList>
    </citation>
    <scope>NUCLEOTIDE SEQUENCE [LARGE SCALE GENOMIC DNA]</scope>
    <source>
        <strain evidence="4 22">FSL A5-0281</strain>
    </source>
</reference>
<dbReference type="Proteomes" id="UP000541735">
    <property type="component" value="Unassembled WGS sequence"/>
</dbReference>
<dbReference type="GeneID" id="58716851"/>
<dbReference type="Proteomes" id="UP000547643">
    <property type="component" value="Unassembled WGS sequence"/>
</dbReference>
<name>A0A099WEH5_9LIST</name>
<evidence type="ECO:0000313" key="23">
    <source>
        <dbReference type="Proteomes" id="UP000519573"/>
    </source>
</evidence>
<evidence type="ECO:0000313" key="10">
    <source>
        <dbReference type="EMBL" id="MBC1566883.1"/>
    </source>
</evidence>
<evidence type="ECO:0000313" key="16">
    <source>
        <dbReference type="EMBL" id="MBC2175491.1"/>
    </source>
</evidence>
<evidence type="ECO:0000313" key="39">
    <source>
        <dbReference type="Proteomes" id="UP000591929"/>
    </source>
</evidence>
<accession>A0A099WEH5</accession>
<comment type="caution">
    <text evidence="4">The sequence shown here is derived from an EMBL/GenBank/DDBJ whole genome shotgun (WGS) entry which is preliminary data.</text>
</comment>
<feature type="chain" id="PRO_5044364666" evidence="2">
    <location>
        <begin position="29"/>
        <end position="202"/>
    </location>
</feature>
<dbReference type="InterPro" id="IPR004302">
    <property type="entry name" value="Cellulose/chitin-bd_N"/>
</dbReference>
<dbReference type="STRING" id="1552123.EP57_05545"/>
<evidence type="ECO:0000313" key="17">
    <source>
        <dbReference type="EMBL" id="MBC2240339.1"/>
    </source>
</evidence>
<dbReference type="Proteomes" id="UP000548082">
    <property type="component" value="Unassembled WGS sequence"/>
</dbReference>
<feature type="signal peptide" evidence="2">
    <location>
        <begin position="1"/>
        <end position="28"/>
    </location>
</feature>
<dbReference type="EMBL" id="JAARVD010000004">
    <property type="protein sequence ID" value="MBC1796851.1"/>
    <property type="molecule type" value="Genomic_DNA"/>
</dbReference>
<evidence type="ECO:0000259" key="3">
    <source>
        <dbReference type="Pfam" id="PF03067"/>
    </source>
</evidence>
<evidence type="ECO:0000313" key="31">
    <source>
        <dbReference type="Proteomes" id="UP000547643"/>
    </source>
</evidence>
<evidence type="ECO:0000313" key="5">
    <source>
        <dbReference type="EMBL" id="MBC1316973.1"/>
    </source>
</evidence>
<evidence type="ECO:0000313" key="8">
    <source>
        <dbReference type="EMBL" id="MBC1402558.1"/>
    </source>
</evidence>
<evidence type="ECO:0000313" key="33">
    <source>
        <dbReference type="Proteomes" id="UP000550367"/>
    </source>
</evidence>
<dbReference type="RefSeq" id="WP_036084856.1">
    <property type="nucleotide sequence ID" value="NZ_CBCSHQ010000001.1"/>
</dbReference>
<dbReference type="Proteomes" id="UP000553016">
    <property type="component" value="Unassembled WGS sequence"/>
</dbReference>
<dbReference type="EMBL" id="JAARPL010000009">
    <property type="protein sequence ID" value="MBC1373274.1"/>
    <property type="molecule type" value="Genomic_DNA"/>
</dbReference>
<dbReference type="Proteomes" id="UP000550367">
    <property type="component" value="Unassembled WGS sequence"/>
</dbReference>
<dbReference type="Proteomes" id="UP000543005">
    <property type="component" value="Unassembled WGS sequence"/>
</dbReference>
<dbReference type="OrthoDB" id="2702399at2"/>
<dbReference type="Proteomes" id="UP000519573">
    <property type="component" value="Unassembled WGS sequence"/>
</dbReference>
<evidence type="ECO:0000313" key="19">
    <source>
        <dbReference type="EMBL" id="MBC2283491.1"/>
    </source>
</evidence>
<evidence type="ECO:0000313" key="15">
    <source>
        <dbReference type="EMBL" id="MBC2166835.1"/>
    </source>
</evidence>
<evidence type="ECO:0000313" key="32">
    <source>
        <dbReference type="Proteomes" id="UP000548082"/>
    </source>
</evidence>
<dbReference type="EMBL" id="JNFA01000011">
    <property type="protein sequence ID" value="KGL42918.1"/>
    <property type="molecule type" value="Genomic_DNA"/>
</dbReference>
<evidence type="ECO:0000313" key="35">
    <source>
        <dbReference type="Proteomes" id="UP000565628"/>
    </source>
</evidence>
<evidence type="ECO:0000313" key="14">
    <source>
        <dbReference type="EMBL" id="MBC2116113.1"/>
    </source>
</evidence>
<feature type="domain" description="Chitin-binding type-4" evidence="3">
    <location>
        <begin position="29"/>
        <end position="190"/>
    </location>
</feature>
<dbReference type="Proteomes" id="UP000574104">
    <property type="component" value="Unassembled WGS sequence"/>
</dbReference>
<dbReference type="EMBL" id="JAARSH010000007">
    <property type="protein sequence ID" value="MBC1616802.1"/>
    <property type="molecule type" value="Genomic_DNA"/>
</dbReference>
<dbReference type="EMBL" id="JAARZT010000001">
    <property type="protein sequence ID" value="MBC2291714.1"/>
    <property type="molecule type" value="Genomic_DNA"/>
</dbReference>
<keyword evidence="1 2" id="KW-0732">Signal</keyword>
<evidence type="ECO:0000313" key="4">
    <source>
        <dbReference type="EMBL" id="KGL42918.1"/>
    </source>
</evidence>
<evidence type="ECO:0000313" key="13">
    <source>
        <dbReference type="EMBL" id="MBC1796851.1"/>
    </source>
</evidence>
<dbReference type="EMBL" id="JAARRW010000002">
    <property type="protein sequence ID" value="MBC1561834.1"/>
    <property type="molecule type" value="Genomic_DNA"/>
</dbReference>
<evidence type="ECO:0000313" key="29">
    <source>
        <dbReference type="Proteomes" id="UP000543379"/>
    </source>
</evidence>
<dbReference type="CDD" id="cd21177">
    <property type="entry name" value="LPMO_AA10"/>
    <property type="match status" value="1"/>
</dbReference>
<protein>
    <submittedName>
        <fullName evidence="4">Chitin-binding protein</fullName>
    </submittedName>
</protein>
<dbReference type="Proteomes" id="UP000532866">
    <property type="component" value="Unassembled WGS sequence"/>
</dbReference>
<dbReference type="Proteomes" id="UP000543379">
    <property type="component" value="Unassembled WGS sequence"/>
</dbReference>
<evidence type="ECO:0000313" key="24">
    <source>
        <dbReference type="Proteomes" id="UP000529446"/>
    </source>
</evidence>
<organism evidence="4 22">
    <name type="scientific">Listeria booriae</name>
    <dbReference type="NCBI Taxonomy" id="1552123"/>
    <lineage>
        <taxon>Bacteria</taxon>
        <taxon>Bacillati</taxon>
        <taxon>Bacillota</taxon>
        <taxon>Bacilli</taxon>
        <taxon>Bacillales</taxon>
        <taxon>Listeriaceae</taxon>
        <taxon>Listeria</taxon>
    </lineage>
</organism>
<dbReference type="Proteomes" id="UP000565628">
    <property type="component" value="Unassembled WGS sequence"/>
</dbReference>
<dbReference type="EMBL" id="JAARYD010000001">
    <property type="protein sequence ID" value="MBC2175491.1"/>
    <property type="molecule type" value="Genomic_DNA"/>
</dbReference>
<proteinExistence type="predicted"/>
<dbReference type="Proteomes" id="UP000029844">
    <property type="component" value="Unassembled WGS sequence"/>
</dbReference>
<dbReference type="EMBL" id="JAARZS010000007">
    <property type="protein sequence ID" value="MBC2283491.1"/>
    <property type="molecule type" value="Genomic_DNA"/>
</dbReference>
<dbReference type="SUPFAM" id="SSF81296">
    <property type="entry name" value="E set domains"/>
    <property type="match status" value="1"/>
</dbReference>
<sequence length="202" mass="21975">MRKILGKSGLFLAAFALLFASFAPGASAHGYISKPESRAYLAKLGVNQNAGPIQWEPQSIEATGNFPLGGPADGTIAGGGKFPDMDVQTPDRWHKVDVLGGQNTFTWTLTALHRTKEYKYYITKVGWNPNAPLVRNDLQLLTTIDAHNEVPASTTVTHQVPVPTDRNGYYVILGVWEIADTGNAFYQVIDANVINNGTMTLK</sequence>
<evidence type="ECO:0000313" key="20">
    <source>
        <dbReference type="EMBL" id="MBC2291714.1"/>
    </source>
</evidence>
<dbReference type="Pfam" id="PF03067">
    <property type="entry name" value="LPMO_10"/>
    <property type="match status" value="1"/>
</dbReference>
<evidence type="ECO:0000313" key="6">
    <source>
        <dbReference type="EMBL" id="MBC1332927.1"/>
    </source>
</evidence>
<evidence type="ECO:0000313" key="22">
    <source>
        <dbReference type="Proteomes" id="UP000029844"/>
    </source>
</evidence>
<evidence type="ECO:0000313" key="26">
    <source>
        <dbReference type="Proteomes" id="UP000541735"/>
    </source>
</evidence>
<dbReference type="InterPro" id="IPR014756">
    <property type="entry name" value="Ig_E-set"/>
</dbReference>
<dbReference type="Proteomes" id="UP000591929">
    <property type="component" value="Unassembled WGS sequence"/>
</dbReference>
<gene>
    <name evidence="4" type="ORF">EP57_05545</name>
    <name evidence="6" type="ORF">HB759_13335</name>
    <name evidence="5" type="ORF">HB811_09310</name>
    <name evidence="8" type="ORF">HB836_13275</name>
    <name evidence="7" type="ORF">HB847_12925</name>
    <name evidence="9" type="ORF">HB902_07095</name>
    <name evidence="11" type="ORF">HB904_11415</name>
    <name evidence="10" type="ORF">HB907_15855</name>
    <name evidence="12" type="ORF">HCA46_10900</name>
    <name evidence="13" type="ORF">HCA55_08930</name>
    <name evidence="14" type="ORF">HCB06_05715</name>
    <name evidence="18" type="ORF">HCB25_11520</name>
    <name evidence="15" type="ORF">HCB26_09700</name>
    <name evidence="16" type="ORF">HCB27_02590</name>
    <name evidence="17" type="ORF">HCB35_07610</name>
    <name evidence="19" type="ORF">HCB69_03795</name>
    <name evidence="20" type="ORF">HCC36_00600</name>
    <name evidence="21" type="ORF">HCJ81_08790</name>
</gene>
<dbReference type="EMBL" id="JAARRU010000006">
    <property type="protein sequence ID" value="MBC1566883.1"/>
    <property type="molecule type" value="Genomic_DNA"/>
</dbReference>
<dbReference type="EMBL" id="JAASWV010000011">
    <property type="protein sequence ID" value="MBC2310986.1"/>
    <property type="molecule type" value="Genomic_DNA"/>
</dbReference>